<dbReference type="SUPFAM" id="SSF52540">
    <property type="entry name" value="P-loop containing nucleoside triphosphate hydrolases"/>
    <property type="match status" value="1"/>
</dbReference>
<proteinExistence type="predicted"/>
<keyword evidence="2" id="KW-1185">Reference proteome</keyword>
<dbReference type="RefSeq" id="WP_345623092.1">
    <property type="nucleotide sequence ID" value="NZ_BAABIG010000061.1"/>
</dbReference>
<dbReference type="Pfam" id="PF07931">
    <property type="entry name" value="CPT"/>
    <property type="match status" value="1"/>
</dbReference>
<dbReference type="Proteomes" id="UP001501265">
    <property type="component" value="Unassembled WGS sequence"/>
</dbReference>
<sequence>MEHLTSVPPRRGLVIFLNGTSSSGKSSIAAELLLLLDEPFFHLPVDAFHAMRSSAPVPPDRLPAVLHRTWQGYHRAVAGMAAAGNHVIVDHVLSAEWRLTDCLSLFDPRDVVFVGVRCPAEELERRERERGDRLVGLAARQLTQVHAHGVYDLECDTASATPAECARRIAEFLPGRPAPTAFERLRARRRAS</sequence>
<evidence type="ECO:0000313" key="1">
    <source>
        <dbReference type="EMBL" id="GAA4816082.1"/>
    </source>
</evidence>
<dbReference type="PIRSF" id="PIRSF007531">
    <property type="entry name" value="CPT"/>
    <property type="match status" value="1"/>
</dbReference>
<accession>A0ABP9CT11</accession>
<dbReference type="InterPro" id="IPR027417">
    <property type="entry name" value="P-loop_NTPase"/>
</dbReference>
<dbReference type="InterPro" id="IPR012853">
    <property type="entry name" value="CPT"/>
</dbReference>
<name>A0ABP9CT11_9ACTN</name>
<comment type="caution">
    <text evidence="1">The sequence shown here is derived from an EMBL/GenBank/DDBJ whole genome shotgun (WGS) entry which is preliminary data.</text>
</comment>
<dbReference type="EMBL" id="BAABIG010000061">
    <property type="protein sequence ID" value="GAA4816082.1"/>
    <property type="molecule type" value="Genomic_DNA"/>
</dbReference>
<evidence type="ECO:0000313" key="2">
    <source>
        <dbReference type="Proteomes" id="UP001501265"/>
    </source>
</evidence>
<reference evidence="2" key="1">
    <citation type="journal article" date="2019" name="Int. J. Syst. Evol. Microbiol.">
        <title>The Global Catalogue of Microorganisms (GCM) 10K type strain sequencing project: providing services to taxonomists for standard genome sequencing and annotation.</title>
        <authorList>
            <consortium name="The Broad Institute Genomics Platform"/>
            <consortium name="The Broad Institute Genome Sequencing Center for Infectious Disease"/>
            <person name="Wu L."/>
            <person name="Ma J."/>
        </authorList>
    </citation>
    <scope>NUCLEOTIDE SEQUENCE [LARGE SCALE GENOMIC DNA]</scope>
    <source>
        <strain evidence="2">JCM 18081</strain>
    </source>
</reference>
<protein>
    <submittedName>
        <fullName evidence="1">Chloramphenicol phosphotransferase</fullName>
    </submittedName>
</protein>
<organism evidence="1 2">
    <name type="scientific">Streptomyces ziwulingensis</name>
    <dbReference type="NCBI Taxonomy" id="1045501"/>
    <lineage>
        <taxon>Bacteria</taxon>
        <taxon>Bacillati</taxon>
        <taxon>Actinomycetota</taxon>
        <taxon>Actinomycetes</taxon>
        <taxon>Kitasatosporales</taxon>
        <taxon>Streptomycetaceae</taxon>
        <taxon>Streptomyces</taxon>
    </lineage>
</organism>
<dbReference type="Gene3D" id="3.40.50.300">
    <property type="entry name" value="P-loop containing nucleotide triphosphate hydrolases"/>
    <property type="match status" value="1"/>
</dbReference>
<gene>
    <name evidence="1" type="ORF">GCM10023220_55390</name>
</gene>